<gene>
    <name evidence="1" type="ORF">F4827_007124</name>
</gene>
<name>A0A7W9U6J1_9BURK</name>
<accession>A0A7W9U6J1</accession>
<dbReference type="EMBL" id="JACHBW010000056">
    <property type="protein sequence ID" value="MBB6107241.1"/>
    <property type="molecule type" value="Genomic_DNA"/>
</dbReference>
<evidence type="ECO:0000313" key="1">
    <source>
        <dbReference type="EMBL" id="MBB6107241.1"/>
    </source>
</evidence>
<keyword evidence="2" id="KW-1185">Reference proteome</keyword>
<dbReference type="AlphaFoldDB" id="A0A7W9U6J1"/>
<evidence type="ECO:0000313" key="2">
    <source>
        <dbReference type="Proteomes" id="UP000571554"/>
    </source>
</evidence>
<organism evidence="1 2">
    <name type="scientific">Paraburkholderia bannensis</name>
    <dbReference type="NCBI Taxonomy" id="765414"/>
    <lineage>
        <taxon>Bacteria</taxon>
        <taxon>Pseudomonadati</taxon>
        <taxon>Pseudomonadota</taxon>
        <taxon>Betaproteobacteria</taxon>
        <taxon>Burkholderiales</taxon>
        <taxon>Burkholderiaceae</taxon>
        <taxon>Paraburkholderia</taxon>
    </lineage>
</organism>
<proteinExistence type="predicted"/>
<sequence>MLENEAIRLVIQQEPIMISQPGVSPLRQRMTDDIRMRQQ</sequence>
<dbReference type="Proteomes" id="UP000571554">
    <property type="component" value="Unassembled WGS sequence"/>
</dbReference>
<protein>
    <submittedName>
        <fullName evidence="1">Uncharacterized protein</fullName>
    </submittedName>
</protein>
<comment type="caution">
    <text evidence="1">The sequence shown here is derived from an EMBL/GenBank/DDBJ whole genome shotgun (WGS) entry which is preliminary data.</text>
</comment>
<reference evidence="1 2" key="1">
    <citation type="submission" date="2020-08" db="EMBL/GenBank/DDBJ databases">
        <title>Above-ground endophytic microbial communities from plants in different locations in the United States.</title>
        <authorList>
            <person name="Frank C."/>
        </authorList>
    </citation>
    <scope>NUCLEOTIDE SEQUENCE [LARGE SCALE GENOMIC DNA]</scope>
    <source>
        <strain evidence="1 2">WP4_2_2</strain>
    </source>
</reference>